<keyword evidence="2" id="KW-1185">Reference proteome</keyword>
<sequence>MNETIKAVRIMADFCADGVWSASSYIPESTMEGFRVSEALWGRIQDWQAWHDSQIRCGGEDPDFDLVGFVREGYALAHAVKAELPDWIVLYSDEILLNHAIENDIEGTPWTVEIT</sequence>
<name>A0ABX8E2V4_9SPHN</name>
<protein>
    <submittedName>
        <fullName evidence="1">Uncharacterized protein</fullName>
    </submittedName>
</protein>
<proteinExistence type="predicted"/>
<gene>
    <name evidence="1" type="ORF">HT578_05380</name>
</gene>
<dbReference type="Proteomes" id="UP000677126">
    <property type="component" value="Chromosome"/>
</dbReference>
<reference evidence="1 2" key="1">
    <citation type="journal article" date="2021" name="Int. J. Syst. Evol. Microbiol.">
        <title>Novosphingobium decolorationis sp. nov., an aniline blue-decolourizing bacterium isolated from East Pacific sediment.</title>
        <authorList>
            <person name="Chen X."/>
            <person name="Dong B."/>
            <person name="Chen T."/>
            <person name="Ren N."/>
            <person name="Wang J."/>
            <person name="Xu Y."/>
            <person name="Yang J."/>
            <person name="Zhu S."/>
            <person name="Chen J."/>
        </authorList>
    </citation>
    <scope>NUCLEOTIDE SEQUENCE [LARGE SCALE GENOMIC DNA]</scope>
    <source>
        <strain evidence="1 2">502str22</strain>
    </source>
</reference>
<accession>A0ABX8E2V4</accession>
<organism evidence="1 2">
    <name type="scientific">Novosphingobium decolorationis</name>
    <dbReference type="NCBI Taxonomy" id="2698673"/>
    <lineage>
        <taxon>Bacteria</taxon>
        <taxon>Pseudomonadati</taxon>
        <taxon>Pseudomonadota</taxon>
        <taxon>Alphaproteobacteria</taxon>
        <taxon>Sphingomonadales</taxon>
        <taxon>Sphingomonadaceae</taxon>
        <taxon>Novosphingobium</taxon>
    </lineage>
</organism>
<evidence type="ECO:0000313" key="1">
    <source>
        <dbReference type="EMBL" id="QVM83215.1"/>
    </source>
</evidence>
<evidence type="ECO:0000313" key="2">
    <source>
        <dbReference type="Proteomes" id="UP000677126"/>
    </source>
</evidence>
<dbReference type="EMBL" id="CP054856">
    <property type="protein sequence ID" value="QVM83215.1"/>
    <property type="molecule type" value="Genomic_DNA"/>
</dbReference>
<dbReference type="RefSeq" id="WP_213502525.1">
    <property type="nucleotide sequence ID" value="NZ_CP054856.1"/>
</dbReference>